<dbReference type="InterPro" id="IPR009078">
    <property type="entry name" value="Ferritin-like_SF"/>
</dbReference>
<sequence length="151" mass="17139">MNEFQRLIAYLKILYHNLTTLHRNLVKDGAWFANHKQIGKWYEEVSDQIDDLVETGIALGYLEPGIKESVLEFSNDCLAVQPRGPEESFRLILGYFRSVAGMMQAAEAEVPASVANKLQEYEYEWNKEANFKLAAAIGEHAHGGNVEYDDD</sequence>
<accession>A0A8S5UXW1</accession>
<dbReference type="EMBL" id="BK016163">
    <property type="protein sequence ID" value="DAF99313.1"/>
    <property type="molecule type" value="Genomic_DNA"/>
</dbReference>
<organism evidence="1">
    <name type="scientific">Siphoviridae sp. ctfza2</name>
    <dbReference type="NCBI Taxonomy" id="2825599"/>
    <lineage>
        <taxon>Viruses</taxon>
        <taxon>Duplodnaviria</taxon>
        <taxon>Heunggongvirae</taxon>
        <taxon>Uroviricota</taxon>
        <taxon>Caudoviricetes</taxon>
    </lineage>
</organism>
<name>A0A8S5UXW1_9CAUD</name>
<proteinExistence type="predicted"/>
<evidence type="ECO:0000313" key="1">
    <source>
        <dbReference type="EMBL" id="DAF99313.1"/>
    </source>
</evidence>
<dbReference type="InterPro" id="IPR012347">
    <property type="entry name" value="Ferritin-like"/>
</dbReference>
<protein>
    <submittedName>
        <fullName evidence="1">DNA binding protein</fullName>
    </submittedName>
</protein>
<dbReference type="SUPFAM" id="SSF47240">
    <property type="entry name" value="Ferritin-like"/>
    <property type="match status" value="1"/>
</dbReference>
<reference evidence="1" key="1">
    <citation type="journal article" date="2021" name="Proc. Natl. Acad. Sci. U.S.A.">
        <title>A Catalog of Tens of Thousands of Viruses from Human Metagenomes Reveals Hidden Associations with Chronic Diseases.</title>
        <authorList>
            <person name="Tisza M.J."/>
            <person name="Buck C.B."/>
        </authorList>
    </citation>
    <scope>NUCLEOTIDE SEQUENCE</scope>
    <source>
        <strain evidence="1">Ctfza2</strain>
    </source>
</reference>
<dbReference type="Gene3D" id="1.20.1260.10">
    <property type="match status" value="1"/>
</dbReference>